<dbReference type="SUPFAM" id="SSF51338">
    <property type="entry name" value="Composite domain of metallo-dependent hydrolases"/>
    <property type="match status" value="1"/>
</dbReference>
<dbReference type="GO" id="GO:0016810">
    <property type="term" value="F:hydrolase activity, acting on carbon-nitrogen (but not peptide) bonds"/>
    <property type="evidence" value="ECO:0007669"/>
    <property type="project" value="InterPro"/>
</dbReference>
<dbReference type="PROSITE" id="PS50048">
    <property type="entry name" value="ZN2_CY6_FUNGAL_2"/>
    <property type="match status" value="1"/>
</dbReference>
<dbReference type="GO" id="GO:0000981">
    <property type="term" value="F:DNA-binding transcription factor activity, RNA polymerase II-specific"/>
    <property type="evidence" value="ECO:0007669"/>
    <property type="project" value="InterPro"/>
</dbReference>
<dbReference type="InterPro" id="IPR036864">
    <property type="entry name" value="Zn2-C6_fun-type_DNA-bd_sf"/>
</dbReference>
<dbReference type="HOGENOM" id="CLU_339858_0_0_1"/>
<name>A0A084QXN6_STAC4</name>
<evidence type="ECO:0000313" key="3">
    <source>
        <dbReference type="EMBL" id="KFA68721.1"/>
    </source>
</evidence>
<sequence length="878" mass="95917">MPLRPRYSRGCFACRRMKVKCDEQKPQCRRCLVGRRKCPGFPEVSNFVFMNADCSVSSSRAIEHSPAAERARSPSVVKPSTDWEQHAIAYFLDNFVLKNAQEETRGYLQFLPELILTRGNEVCLRDALLAVSMTSLANISSNPTMRLRSAQLYGQALRSTSAALDCHEPGNNIPLLAAILLLQKRDTLAGDLSVPDPHGQGLIQLVSARAMERPESTTEHGLLHTIHARLRMSNLGAKDPRKLTLFVPNVITKDPEARIWALIDNVSDICRDLHALATISNGCHQSRFQEVMDRAFIIEVQLRAWSRQLSQTQAYSAIDLMPGFVDPSGLQFAEKVYTYTSMQEACHWVTYWSGHMVLLSALLDSIHLAERLGLGYTVPQARDRITTDLLGSANAICSSVPFMLGEIDTRGNPLIGTKGKALGAYFLTRFLAIISETTPLPKQQRLWTLDCLSRIGYNWGIGAAFSARTKCVQMDGFHTRPNLPIAAASLLLFATKANGCGPSYSPANLTALSEQNNRARSTICTGPKRKTVIENVRVFDGRRLRPPSSVVIDGDIIGRDADGATERIDGQGGVLLPGFIESHSHPQTIEHMNLLTGFGVTTAFHMACYSTAHCLSLQNHRGLVDIHWGTTPATAFGSAVGSVILNLTSDPSLLIHNDSDATRWSDQQMGRNPEFFKLAASNPGLSQGALTAVVEYAHQHGRNAVCHAADQASHLQAHLSGADQIHHTPLDVAIDSQLAHKVFARGQVCVPTLSVMKAFADLMGANYAAARESLRVYYEARVPILAGTDANTETPATVPFGSSFHSELELMVEAGMSTVDVLRSATVLPAKYWGLSDRGVIALGKRADLILIGGDPLVDINTTRDIKCVWVAGDRLDS</sequence>
<dbReference type="SUPFAM" id="SSF51556">
    <property type="entry name" value="Metallo-dependent hydrolases"/>
    <property type="match status" value="1"/>
</dbReference>
<keyword evidence="4" id="KW-1185">Reference proteome</keyword>
<dbReference type="Pfam" id="PF00172">
    <property type="entry name" value="Zn_clus"/>
    <property type="match status" value="1"/>
</dbReference>
<dbReference type="OrthoDB" id="194468at2759"/>
<evidence type="ECO:0000259" key="2">
    <source>
        <dbReference type="PROSITE" id="PS50048"/>
    </source>
</evidence>
<keyword evidence="1" id="KW-0539">Nucleus</keyword>
<protein>
    <recommendedName>
        <fullName evidence="2">Zn(2)-C6 fungal-type domain-containing protein</fullName>
    </recommendedName>
</protein>
<evidence type="ECO:0000256" key="1">
    <source>
        <dbReference type="ARBA" id="ARBA00023242"/>
    </source>
</evidence>
<dbReference type="InterPro" id="IPR011059">
    <property type="entry name" value="Metal-dep_hydrolase_composite"/>
</dbReference>
<dbReference type="InParanoid" id="A0A084QXN6"/>
<dbReference type="EMBL" id="KL659748">
    <property type="protein sequence ID" value="KFA68721.1"/>
    <property type="molecule type" value="Genomic_DNA"/>
</dbReference>
<dbReference type="PANTHER" id="PTHR38791">
    <property type="entry name" value="ZN(II)2CYS6 TRANSCRIPTION FACTOR (EUROFUNG)-RELATED-RELATED"/>
    <property type="match status" value="1"/>
</dbReference>
<dbReference type="InterPro" id="IPR032466">
    <property type="entry name" value="Metal_Hydrolase"/>
</dbReference>
<dbReference type="AlphaFoldDB" id="A0A084QXN6"/>
<dbReference type="Pfam" id="PF01979">
    <property type="entry name" value="Amidohydro_1"/>
    <property type="match status" value="1"/>
</dbReference>
<dbReference type="InterPro" id="IPR053175">
    <property type="entry name" value="DHMBA_Reg_Transcription_Factor"/>
</dbReference>
<evidence type="ECO:0000313" key="4">
    <source>
        <dbReference type="Proteomes" id="UP000028524"/>
    </source>
</evidence>
<dbReference type="Gene3D" id="3.30.110.90">
    <property type="entry name" value="Amidohydrolase"/>
    <property type="match status" value="1"/>
</dbReference>
<reference evidence="3 4" key="1">
    <citation type="journal article" date="2014" name="BMC Genomics">
        <title>Comparative genome sequencing reveals chemotype-specific gene clusters in the toxigenic black mold Stachybotrys.</title>
        <authorList>
            <person name="Semeiks J."/>
            <person name="Borek D."/>
            <person name="Otwinowski Z."/>
            <person name="Grishin N.V."/>
        </authorList>
    </citation>
    <scope>NUCLEOTIDE SEQUENCE [LARGE SCALE GENOMIC DNA]</scope>
    <source>
        <strain evidence="3 4">IBT 40285</strain>
    </source>
</reference>
<dbReference type="STRING" id="1283841.A0A084QXN6"/>
<dbReference type="Gene3D" id="4.10.240.10">
    <property type="entry name" value="Zn(2)-C6 fungal-type DNA-binding domain"/>
    <property type="match status" value="1"/>
</dbReference>
<dbReference type="Gene3D" id="2.30.40.10">
    <property type="entry name" value="Urease, subunit C, domain 1"/>
    <property type="match status" value="1"/>
</dbReference>
<dbReference type="GO" id="GO:0008270">
    <property type="term" value="F:zinc ion binding"/>
    <property type="evidence" value="ECO:0007669"/>
    <property type="project" value="InterPro"/>
</dbReference>
<dbReference type="SUPFAM" id="SSF57701">
    <property type="entry name" value="Zn2/Cys6 DNA-binding domain"/>
    <property type="match status" value="1"/>
</dbReference>
<dbReference type="Gene3D" id="3.40.50.10910">
    <property type="entry name" value="Amidohydrolase"/>
    <property type="match status" value="1"/>
</dbReference>
<dbReference type="Proteomes" id="UP000028524">
    <property type="component" value="Unassembled WGS sequence"/>
</dbReference>
<organism evidence="3 4">
    <name type="scientific">Stachybotrys chlorohalonatus (strain IBT 40285)</name>
    <dbReference type="NCBI Taxonomy" id="1283841"/>
    <lineage>
        <taxon>Eukaryota</taxon>
        <taxon>Fungi</taxon>
        <taxon>Dikarya</taxon>
        <taxon>Ascomycota</taxon>
        <taxon>Pezizomycotina</taxon>
        <taxon>Sordariomycetes</taxon>
        <taxon>Hypocreomycetidae</taxon>
        <taxon>Hypocreales</taxon>
        <taxon>Stachybotryaceae</taxon>
        <taxon>Stachybotrys</taxon>
    </lineage>
</organism>
<dbReference type="Gene3D" id="1.20.58.520">
    <property type="entry name" value="Amidohydrolase"/>
    <property type="match status" value="1"/>
</dbReference>
<dbReference type="InterPro" id="IPR001138">
    <property type="entry name" value="Zn2Cys6_DnaBD"/>
</dbReference>
<dbReference type="InterPro" id="IPR006680">
    <property type="entry name" value="Amidohydro-rel"/>
</dbReference>
<feature type="domain" description="Zn(2)-C6 fungal-type" evidence="2">
    <location>
        <begin position="10"/>
        <end position="38"/>
    </location>
</feature>
<proteinExistence type="predicted"/>
<dbReference type="PROSITE" id="PS00463">
    <property type="entry name" value="ZN2_CY6_FUNGAL_1"/>
    <property type="match status" value="1"/>
</dbReference>
<accession>A0A084QXN6</accession>
<dbReference type="CDD" id="cd00067">
    <property type="entry name" value="GAL4"/>
    <property type="match status" value="1"/>
</dbReference>
<dbReference type="SMART" id="SM00066">
    <property type="entry name" value="GAL4"/>
    <property type="match status" value="1"/>
</dbReference>
<gene>
    <name evidence="3" type="ORF">S40285_09314</name>
</gene>